<accession>A0A0F9PSU5</accession>
<organism evidence="1">
    <name type="scientific">marine sediment metagenome</name>
    <dbReference type="NCBI Taxonomy" id="412755"/>
    <lineage>
        <taxon>unclassified sequences</taxon>
        <taxon>metagenomes</taxon>
        <taxon>ecological metagenomes</taxon>
    </lineage>
</organism>
<reference evidence="1" key="1">
    <citation type="journal article" date="2015" name="Nature">
        <title>Complex archaea that bridge the gap between prokaryotes and eukaryotes.</title>
        <authorList>
            <person name="Spang A."/>
            <person name="Saw J.H."/>
            <person name="Jorgensen S.L."/>
            <person name="Zaremba-Niedzwiedzka K."/>
            <person name="Martijn J."/>
            <person name="Lind A.E."/>
            <person name="van Eijk R."/>
            <person name="Schleper C."/>
            <person name="Guy L."/>
            <person name="Ettema T.J."/>
        </authorList>
    </citation>
    <scope>NUCLEOTIDE SEQUENCE</scope>
</reference>
<gene>
    <name evidence="1" type="ORF">LCGC14_1179940</name>
</gene>
<feature type="non-terminal residue" evidence="1">
    <location>
        <position position="87"/>
    </location>
</feature>
<name>A0A0F9PSU5_9ZZZZ</name>
<comment type="caution">
    <text evidence="1">The sequence shown here is derived from an EMBL/GenBank/DDBJ whole genome shotgun (WGS) entry which is preliminary data.</text>
</comment>
<proteinExistence type="predicted"/>
<dbReference type="AlphaFoldDB" id="A0A0F9PSU5"/>
<evidence type="ECO:0000313" key="1">
    <source>
        <dbReference type="EMBL" id="KKM96242.1"/>
    </source>
</evidence>
<dbReference type="EMBL" id="LAZR01005905">
    <property type="protein sequence ID" value="KKM96242.1"/>
    <property type="molecule type" value="Genomic_DNA"/>
</dbReference>
<protein>
    <submittedName>
        <fullName evidence="1">Uncharacterized protein</fullName>
    </submittedName>
</protein>
<sequence>MDYWRECIESAFDEAGIVATPEQVCSVVDYVSGGHENYGMAFGHDAIPNPIQSELDTTKAALKAEREKVHCQRCNGRGRIFIQGPSH</sequence>